<evidence type="ECO:0000256" key="3">
    <source>
        <dbReference type="ARBA" id="ARBA00022679"/>
    </source>
</evidence>
<evidence type="ECO:0000256" key="5">
    <source>
        <dbReference type="ARBA" id="ARBA00022989"/>
    </source>
</evidence>
<dbReference type="Pfam" id="PF26314">
    <property type="entry name" value="MptA_B_family"/>
    <property type="match status" value="1"/>
</dbReference>
<evidence type="ECO:0000256" key="7">
    <source>
        <dbReference type="ARBA" id="ARBA00043987"/>
    </source>
</evidence>
<organism evidence="11 12">
    <name type="scientific">Corynebacterium freneyi</name>
    <dbReference type="NCBI Taxonomy" id="134034"/>
    <lineage>
        <taxon>Bacteria</taxon>
        <taxon>Bacillati</taxon>
        <taxon>Actinomycetota</taxon>
        <taxon>Actinomycetes</taxon>
        <taxon>Mycobacteriales</taxon>
        <taxon>Corynebacteriaceae</taxon>
        <taxon>Corynebacterium</taxon>
    </lineage>
</organism>
<feature type="transmembrane region" description="Helical" evidence="10">
    <location>
        <begin position="236"/>
        <end position="254"/>
    </location>
</feature>
<gene>
    <name evidence="11" type="ORF">JOF33_000932</name>
</gene>
<feature type="transmembrane region" description="Helical" evidence="10">
    <location>
        <begin position="79"/>
        <end position="100"/>
    </location>
</feature>
<feature type="transmembrane region" description="Helical" evidence="10">
    <location>
        <begin position="330"/>
        <end position="351"/>
    </location>
</feature>
<keyword evidence="4 10" id="KW-0812">Transmembrane</keyword>
<feature type="compositionally biased region" description="Low complexity" evidence="9">
    <location>
        <begin position="1"/>
        <end position="19"/>
    </location>
</feature>
<comment type="similarity">
    <text evidence="7">Belongs to the MptA/B family.</text>
</comment>
<evidence type="ECO:0000313" key="12">
    <source>
        <dbReference type="Proteomes" id="UP001519305"/>
    </source>
</evidence>
<evidence type="ECO:0000256" key="6">
    <source>
        <dbReference type="ARBA" id="ARBA00023136"/>
    </source>
</evidence>
<evidence type="ECO:0000256" key="4">
    <source>
        <dbReference type="ARBA" id="ARBA00022692"/>
    </source>
</evidence>
<feature type="transmembrane region" description="Helical" evidence="10">
    <location>
        <begin position="372"/>
        <end position="389"/>
    </location>
</feature>
<dbReference type="EMBL" id="JAGINY010000001">
    <property type="protein sequence ID" value="MBP2332233.1"/>
    <property type="molecule type" value="Genomic_DNA"/>
</dbReference>
<proteinExistence type="inferred from homology"/>
<keyword evidence="2 11" id="KW-0328">Glycosyltransferase</keyword>
<feature type="transmembrane region" description="Helical" evidence="10">
    <location>
        <begin position="121"/>
        <end position="141"/>
    </location>
</feature>
<feature type="transmembrane region" description="Helical" evidence="10">
    <location>
        <begin position="283"/>
        <end position="310"/>
    </location>
</feature>
<evidence type="ECO:0000256" key="9">
    <source>
        <dbReference type="SAM" id="MobiDB-lite"/>
    </source>
</evidence>
<keyword evidence="5 10" id="KW-1133">Transmembrane helix</keyword>
<dbReference type="GO" id="GO:0016757">
    <property type="term" value="F:glycosyltransferase activity"/>
    <property type="evidence" value="ECO:0007669"/>
    <property type="project" value="UniProtKB-KW"/>
</dbReference>
<feature type="region of interest" description="Disordered" evidence="9">
    <location>
        <begin position="1"/>
        <end position="23"/>
    </location>
</feature>
<accession>A0ABS4U6G3</accession>
<feature type="transmembrane region" description="Helical" evidence="10">
    <location>
        <begin position="433"/>
        <end position="451"/>
    </location>
</feature>
<feature type="transmembrane region" description="Helical" evidence="10">
    <location>
        <begin position="39"/>
        <end position="59"/>
    </location>
</feature>
<evidence type="ECO:0000256" key="8">
    <source>
        <dbReference type="NCBIfam" id="TIGR03459"/>
    </source>
</evidence>
<feature type="transmembrane region" description="Helical" evidence="10">
    <location>
        <begin position="260"/>
        <end position="276"/>
    </location>
</feature>
<sequence length="531" mass="56984">MTADAATTSTPSPGTAPVVDKPKAAPAARDRWWTDSAKLGFVGALFVALGSYGAGATRYRGGIVDALGLGWITYGHGFALFEIFIWVGVVGILAAWLLAGRRLIFDRPAPAVDRLRTLNRSLLWWLIPLSVSAPVFSRDIYSYLMQGAMMRDGFDPYSEGAAVNPGPMLLEVSADWRNTTTPYGPLHLGINEVITRIVGDNITIGIVLFRILCVLGFLAIVWSVPRIAVKLGGDPALAQWLGVLNPLVLLHLVAGLHNESIMVGLVSLALAAGLMMPRLRGAVVAALLIGVAVSLKATAVIALPFLVWIAVTRGGELADWSAVFRRVPTLLGYGIGMSALMVGALTAVTWLTGSTWGWLTEISGNTKVINPLAAPSAVAGAIAAVMAWIDDTVVFNSIVAVTRRVSSVIMVVGLVACWFVFRQNPRRNVAGMVAAYGVAVVFNAVALPWYYASLLTPIGTFRPPRWLVQGTVVATLILCLSFSGGGNNRFYDVPWMIVITVAAWFALRWLVNGDVRRAVRWRGSLDDDPPR</sequence>
<name>A0ABS4U6G3_9CORY</name>
<reference evidence="11 12" key="1">
    <citation type="submission" date="2021-03" db="EMBL/GenBank/DDBJ databases">
        <title>Sequencing the genomes of 1000 actinobacteria strains.</title>
        <authorList>
            <person name="Klenk H.-P."/>
        </authorList>
    </citation>
    <scope>NUCLEOTIDE SEQUENCE [LARGE SCALE GENOMIC DNA]</scope>
    <source>
        <strain evidence="11 12">DSM 44506</strain>
    </source>
</reference>
<evidence type="ECO:0000256" key="1">
    <source>
        <dbReference type="ARBA" id="ARBA00004141"/>
    </source>
</evidence>
<keyword evidence="6 10" id="KW-0472">Membrane</keyword>
<dbReference type="RefSeq" id="WP_209652573.1">
    <property type="nucleotide sequence ID" value="NZ_CP047357.1"/>
</dbReference>
<evidence type="ECO:0000256" key="2">
    <source>
        <dbReference type="ARBA" id="ARBA00022676"/>
    </source>
</evidence>
<comment type="subcellular location">
    <subcellularLocation>
        <location evidence="1">Membrane</location>
        <topology evidence="1">Multi-pass membrane protein</topology>
    </subcellularLocation>
</comment>
<dbReference type="Proteomes" id="UP001519305">
    <property type="component" value="Unassembled WGS sequence"/>
</dbReference>
<comment type="caution">
    <text evidence="11">The sequence shown here is derived from an EMBL/GenBank/DDBJ whole genome shotgun (WGS) entry which is preliminary data.</text>
</comment>
<dbReference type="InterPro" id="IPR017822">
    <property type="entry name" value="MptA-like"/>
</dbReference>
<dbReference type="InterPro" id="IPR049829">
    <property type="entry name" value="MptA/B-like"/>
</dbReference>
<keyword evidence="3 11" id="KW-0808">Transferase</keyword>
<keyword evidence="12" id="KW-1185">Reference proteome</keyword>
<dbReference type="NCBIfam" id="TIGR03459">
    <property type="entry name" value="crt_membr"/>
    <property type="match status" value="1"/>
</dbReference>
<protein>
    <recommendedName>
        <fullName evidence="8">Alpha-(1-&gt;6)-mannopyranosyltransferase A</fullName>
    </recommendedName>
</protein>
<feature type="transmembrane region" description="Helical" evidence="10">
    <location>
        <begin position="401"/>
        <end position="421"/>
    </location>
</feature>
<evidence type="ECO:0000256" key="10">
    <source>
        <dbReference type="SAM" id="Phobius"/>
    </source>
</evidence>
<dbReference type="NCBIfam" id="NF038066">
    <property type="entry name" value="MptB"/>
    <property type="match status" value="1"/>
</dbReference>
<feature type="transmembrane region" description="Helical" evidence="10">
    <location>
        <begin position="493"/>
        <end position="511"/>
    </location>
</feature>
<evidence type="ECO:0000313" key="11">
    <source>
        <dbReference type="EMBL" id="MBP2332233.1"/>
    </source>
</evidence>
<feature type="transmembrane region" description="Helical" evidence="10">
    <location>
        <begin position="202"/>
        <end position="224"/>
    </location>
</feature>